<dbReference type="EMBL" id="CP000949">
    <property type="protein sequence ID" value="ACA73028.1"/>
    <property type="molecule type" value="Genomic_DNA"/>
</dbReference>
<dbReference type="AlphaFoldDB" id="B1J8V9"/>
<sequence length="203" mass="23666">MKEFYVLSAAEGDDVPLFFDEMWVPELPEFNQVIANPDVLDFSSSYEMKADLNKLHVDVIFEQYLASSEFIRMCENFHCNSLTIPVMISLRGSAKPKKDYRFFCVLSRCSLLDVDRSTFELVDDGVLCPESERQHMSPLYARIDKFFPRSDVEYDLFYCEELKQMVCSSVFREAYLRNSFIGLYFEKIDEGFVYAPWGGRLSS</sequence>
<organism evidence="1">
    <name type="scientific">Pseudomonas putida (strain W619)</name>
    <dbReference type="NCBI Taxonomy" id="390235"/>
    <lineage>
        <taxon>Bacteria</taxon>
        <taxon>Pseudomonadati</taxon>
        <taxon>Pseudomonadota</taxon>
        <taxon>Gammaproteobacteria</taxon>
        <taxon>Pseudomonadales</taxon>
        <taxon>Pseudomonadaceae</taxon>
        <taxon>Pseudomonas</taxon>
    </lineage>
</organism>
<accession>B1J8V9</accession>
<proteinExistence type="predicted"/>
<dbReference type="HOGENOM" id="CLU_1420381_0_0_6"/>
<reference evidence="1" key="1">
    <citation type="submission" date="2008-02" db="EMBL/GenBank/DDBJ databases">
        <title>Complete sequence of Psuedomonas putida W619.</title>
        <authorList>
            <consortium name="US DOE Joint Genome Institute"/>
            <person name="Copeland A."/>
            <person name="Lucas S."/>
            <person name="Lapidus A."/>
            <person name="Barry K."/>
            <person name="Detter J.C."/>
            <person name="Glavina del Rio T."/>
            <person name="Dalin E."/>
            <person name="Tice H."/>
            <person name="Pitluck S."/>
            <person name="Chain P."/>
            <person name="Malfatti S."/>
            <person name="Shin M."/>
            <person name="Vergez L."/>
            <person name="Schmutz J."/>
            <person name="Larimer F."/>
            <person name="Land M."/>
            <person name="Hauser L."/>
            <person name="Kyrpides N."/>
            <person name="Kim E."/>
            <person name="Taghavi S."/>
            <person name="Vangronsveld D."/>
            <person name="van der Lelie D."/>
            <person name="Richardson P."/>
        </authorList>
    </citation>
    <scope>NUCLEOTIDE SEQUENCE</scope>
    <source>
        <strain evidence="1">W619</strain>
    </source>
</reference>
<name>B1J8V9_PSEPW</name>
<dbReference type="KEGG" id="ppw:PputW619_2532"/>
<gene>
    <name evidence="1" type="ordered locus">PputW619_2532</name>
</gene>
<protein>
    <submittedName>
        <fullName evidence="1">Uncharacterized protein</fullName>
    </submittedName>
</protein>
<evidence type="ECO:0000313" key="1">
    <source>
        <dbReference type="EMBL" id="ACA73028.1"/>
    </source>
</evidence>